<evidence type="ECO:0008006" key="3">
    <source>
        <dbReference type="Google" id="ProtNLM"/>
    </source>
</evidence>
<dbReference type="OrthoDB" id="3067012at2759"/>
<dbReference type="Proteomes" id="UP000320762">
    <property type="component" value="Unassembled WGS sequence"/>
</dbReference>
<protein>
    <recommendedName>
        <fullName evidence="3">F-box domain-containing protein</fullName>
    </recommendedName>
</protein>
<reference evidence="1 2" key="1">
    <citation type="journal article" date="2019" name="New Phytol.">
        <title>Comparative genomics reveals unique wood-decay strategies and fruiting body development in the Schizophyllaceae.</title>
        <authorList>
            <person name="Almasi E."/>
            <person name="Sahu N."/>
            <person name="Krizsan K."/>
            <person name="Balint B."/>
            <person name="Kovacs G.M."/>
            <person name="Kiss B."/>
            <person name="Cseklye J."/>
            <person name="Drula E."/>
            <person name="Henrissat B."/>
            <person name="Nagy I."/>
            <person name="Chovatia M."/>
            <person name="Adam C."/>
            <person name="LaButti K."/>
            <person name="Lipzen A."/>
            <person name="Riley R."/>
            <person name="Grigoriev I.V."/>
            <person name="Nagy L.G."/>
        </authorList>
    </citation>
    <scope>NUCLEOTIDE SEQUENCE [LARGE SCALE GENOMIC DNA]</scope>
    <source>
        <strain evidence="1 2">NL-1724</strain>
    </source>
</reference>
<proteinExistence type="predicted"/>
<dbReference type="AlphaFoldDB" id="A0A550C272"/>
<evidence type="ECO:0000313" key="1">
    <source>
        <dbReference type="EMBL" id="TRM58902.1"/>
    </source>
</evidence>
<dbReference type="Gene3D" id="3.80.10.10">
    <property type="entry name" value="Ribonuclease Inhibitor"/>
    <property type="match status" value="1"/>
</dbReference>
<evidence type="ECO:0000313" key="2">
    <source>
        <dbReference type="Proteomes" id="UP000320762"/>
    </source>
</evidence>
<organism evidence="1 2">
    <name type="scientific">Schizophyllum amplum</name>
    <dbReference type="NCBI Taxonomy" id="97359"/>
    <lineage>
        <taxon>Eukaryota</taxon>
        <taxon>Fungi</taxon>
        <taxon>Dikarya</taxon>
        <taxon>Basidiomycota</taxon>
        <taxon>Agaricomycotina</taxon>
        <taxon>Agaricomycetes</taxon>
        <taxon>Agaricomycetidae</taxon>
        <taxon>Agaricales</taxon>
        <taxon>Schizophyllaceae</taxon>
        <taxon>Schizophyllum</taxon>
    </lineage>
</organism>
<dbReference type="InterPro" id="IPR032675">
    <property type="entry name" value="LRR_dom_sf"/>
</dbReference>
<name>A0A550C272_9AGAR</name>
<dbReference type="SUPFAM" id="SSF52047">
    <property type="entry name" value="RNI-like"/>
    <property type="match status" value="1"/>
</dbReference>
<accession>A0A550C272</accession>
<gene>
    <name evidence="1" type="ORF">BD626DRAFT_573156</name>
</gene>
<sequence>MNRALDIAEIRAAICGEVDSLLTLRMLSQVSRDWSDVSNIFLWRSLKSLVPMLQLMPAHAWRVVGSTPDKPAGVFRFRRPLKPLDWVPVLKRSVLVKIFKLDYHGVSSTVPRIDKRVIEAISLCPPPSTLLPRLRCLHLYTHVNFCQRDIFFDVPLVSSVTKLKVGVQSPSSICFARIAAACPALEWLNFTSYEHSPMWAPELGDSLLEWRTLTCVILEFGEWTLAFVLSSLAQLPALSDLTIRCNSFDNSQDESILPPESFLSLQHLTLGGFNLSIADTILCSWSMRAIATITINPDLDGSSADCRHTILRIQEHCDPLELSVLNVDYQGWILEGWPLRLEHITPLSCFSRLVNVKICGPGESDIDDDACAQLARWWPYVETLSIGTHSRQLDRRPCTLMALIPFAKNCLYLKELTLPITAAIVPPIEPSIELFKLRHHSLTYLGVGDAPIEKPTAVALFLSVVFPDLDAVVYEEYESDTDDDNTFVDDRERDSEERGRRWDIVSQSLPMMREKEMQTWNMGLAYYSSVLPGFGYDFSNLIGQLIV</sequence>
<keyword evidence="2" id="KW-1185">Reference proteome</keyword>
<comment type="caution">
    <text evidence="1">The sequence shown here is derived from an EMBL/GenBank/DDBJ whole genome shotgun (WGS) entry which is preliminary data.</text>
</comment>
<dbReference type="STRING" id="97359.A0A550C272"/>
<dbReference type="EMBL" id="VDMD01000032">
    <property type="protein sequence ID" value="TRM58902.1"/>
    <property type="molecule type" value="Genomic_DNA"/>
</dbReference>